<keyword evidence="2" id="KW-0472">Membrane</keyword>
<comment type="caution">
    <text evidence="3">The sequence shown here is derived from an EMBL/GenBank/DDBJ whole genome shotgun (WGS) entry which is preliminary data.</text>
</comment>
<dbReference type="RefSeq" id="WP_191717432.1">
    <property type="nucleotide sequence ID" value="NZ_JACSQP010000001.1"/>
</dbReference>
<dbReference type="EMBL" id="JACSQP010000001">
    <property type="protein sequence ID" value="MBD7956431.1"/>
    <property type="molecule type" value="Genomic_DNA"/>
</dbReference>
<sequence>MGGQVLGGGVIVAVAVALWLVYLLPSWHSRYQYEAAERNAVRLNRALRVLAETSETPEEVRLELNARTAMAQQRLARQVMAEREQASLVVARTELSLAKEKARADAIIAREQARAQAEADRAAAEAARADAAAARERAVAAAAAARALPAARRARARRRARLTVTVFALAGLALAGWGGFELIVSGSQTMLWAGAGVFATSALLLTRMARVRTRGAMVSAIAPEVRRAAAGPVQDVSLEDERAWTPRELPRPLTASTGSRAAAELDAAAARQALRQAAREEAMRERAARNAPPSIAVARAARATATPAATSDDATIEAHVRDLLARRASGQ</sequence>
<evidence type="ECO:0000256" key="2">
    <source>
        <dbReference type="SAM" id="Phobius"/>
    </source>
</evidence>
<keyword evidence="1" id="KW-0175">Coiled coil</keyword>
<dbReference type="Proteomes" id="UP000648352">
    <property type="component" value="Unassembled WGS sequence"/>
</dbReference>
<accession>A0ABR8RYX8</accession>
<organism evidence="3 4">
    <name type="scientific">Microbacterium pullorum</name>
    <dbReference type="NCBI Taxonomy" id="2762236"/>
    <lineage>
        <taxon>Bacteria</taxon>
        <taxon>Bacillati</taxon>
        <taxon>Actinomycetota</taxon>
        <taxon>Actinomycetes</taxon>
        <taxon>Micrococcales</taxon>
        <taxon>Microbacteriaceae</taxon>
        <taxon>Microbacterium</taxon>
    </lineage>
</organism>
<gene>
    <name evidence="3" type="ORF">H9651_02130</name>
</gene>
<feature type="coiled-coil region" evidence="1">
    <location>
        <begin position="260"/>
        <end position="290"/>
    </location>
</feature>
<feature type="transmembrane region" description="Helical" evidence="2">
    <location>
        <begin position="190"/>
        <end position="209"/>
    </location>
</feature>
<keyword evidence="4" id="KW-1185">Reference proteome</keyword>
<keyword evidence="2" id="KW-0812">Transmembrane</keyword>
<feature type="transmembrane region" description="Helical" evidence="2">
    <location>
        <begin position="162"/>
        <end position="184"/>
    </location>
</feature>
<proteinExistence type="predicted"/>
<evidence type="ECO:0000313" key="3">
    <source>
        <dbReference type="EMBL" id="MBD7956431.1"/>
    </source>
</evidence>
<evidence type="ECO:0000313" key="4">
    <source>
        <dbReference type="Proteomes" id="UP000648352"/>
    </source>
</evidence>
<name>A0ABR8RYX8_9MICO</name>
<reference evidence="3 4" key="1">
    <citation type="submission" date="2020-08" db="EMBL/GenBank/DDBJ databases">
        <title>A Genomic Blueprint of the Chicken Gut Microbiome.</title>
        <authorList>
            <person name="Gilroy R."/>
            <person name="Ravi A."/>
            <person name="Getino M."/>
            <person name="Pursley I."/>
            <person name="Horton D.L."/>
            <person name="Alikhan N.-F."/>
            <person name="Baker D."/>
            <person name="Gharbi K."/>
            <person name="Hall N."/>
            <person name="Watson M."/>
            <person name="Adriaenssens E.M."/>
            <person name="Foster-Nyarko E."/>
            <person name="Jarju S."/>
            <person name="Secka A."/>
            <person name="Antonio M."/>
            <person name="Oren A."/>
            <person name="Chaudhuri R."/>
            <person name="La Ragione R.M."/>
            <person name="Hildebrand F."/>
            <person name="Pallen M.J."/>
        </authorList>
    </citation>
    <scope>NUCLEOTIDE SEQUENCE [LARGE SCALE GENOMIC DNA]</scope>
    <source>
        <strain evidence="3 4">Sa4CUA7</strain>
    </source>
</reference>
<feature type="transmembrane region" description="Helical" evidence="2">
    <location>
        <begin position="6"/>
        <end position="24"/>
    </location>
</feature>
<evidence type="ECO:0000256" key="1">
    <source>
        <dbReference type="SAM" id="Coils"/>
    </source>
</evidence>
<keyword evidence="2" id="KW-1133">Transmembrane helix</keyword>
<protein>
    <submittedName>
        <fullName evidence="3">Large exoprotein</fullName>
    </submittedName>
</protein>